<organism evidence="1 2">
    <name type="scientific">Prunus yedoensis var. nudiflora</name>
    <dbReference type="NCBI Taxonomy" id="2094558"/>
    <lineage>
        <taxon>Eukaryota</taxon>
        <taxon>Viridiplantae</taxon>
        <taxon>Streptophyta</taxon>
        <taxon>Embryophyta</taxon>
        <taxon>Tracheophyta</taxon>
        <taxon>Spermatophyta</taxon>
        <taxon>Magnoliopsida</taxon>
        <taxon>eudicotyledons</taxon>
        <taxon>Gunneridae</taxon>
        <taxon>Pentapetalae</taxon>
        <taxon>rosids</taxon>
        <taxon>fabids</taxon>
        <taxon>Rosales</taxon>
        <taxon>Rosaceae</taxon>
        <taxon>Amygdaloideae</taxon>
        <taxon>Amygdaleae</taxon>
        <taxon>Prunus</taxon>
    </lineage>
</organism>
<reference evidence="1 2" key="1">
    <citation type="submission" date="2018-02" db="EMBL/GenBank/DDBJ databases">
        <title>Draft genome of wild Prunus yedoensis var. nudiflora.</title>
        <authorList>
            <person name="Baek S."/>
            <person name="Kim J.-H."/>
            <person name="Choi K."/>
            <person name="Kim G.-B."/>
            <person name="Cho A."/>
            <person name="Jang H."/>
            <person name="Shin C.-H."/>
            <person name="Yu H.-J."/>
            <person name="Mun J.-H."/>
        </authorList>
    </citation>
    <scope>NUCLEOTIDE SEQUENCE [LARGE SCALE GENOMIC DNA]</scope>
    <source>
        <strain evidence="2">cv. Jeju island</strain>
        <tissue evidence="1">Leaf</tissue>
    </source>
</reference>
<evidence type="ECO:0000313" key="1">
    <source>
        <dbReference type="EMBL" id="PQQ20271.1"/>
    </source>
</evidence>
<sequence length="105" mass="11232">MDAKSDTKLACCRAMCLGMRVPKVSLGKGVPKVGLGSTKLACCKKRWLGTMVPKANGCQIHKACMLQGNVFRHKGAKGVKLACRKKKGAEGSQWGSRLSKEAVRA</sequence>
<keyword evidence="2" id="KW-1185">Reference proteome</keyword>
<protein>
    <submittedName>
        <fullName evidence="1">Uncharacterized protein</fullName>
    </submittedName>
</protein>
<evidence type="ECO:0000313" key="2">
    <source>
        <dbReference type="Proteomes" id="UP000250321"/>
    </source>
</evidence>
<comment type="caution">
    <text evidence="1">The sequence shown here is derived from an EMBL/GenBank/DDBJ whole genome shotgun (WGS) entry which is preliminary data.</text>
</comment>
<gene>
    <name evidence="1" type="ORF">Pyn_15917</name>
</gene>
<dbReference type="EMBL" id="PJQY01000039">
    <property type="protein sequence ID" value="PQQ20271.1"/>
    <property type="molecule type" value="Genomic_DNA"/>
</dbReference>
<accession>A0A314ZTL9</accession>
<name>A0A314ZTL9_PRUYE</name>
<proteinExistence type="predicted"/>
<dbReference type="AlphaFoldDB" id="A0A314ZTL9"/>
<dbReference type="Proteomes" id="UP000250321">
    <property type="component" value="Unassembled WGS sequence"/>
</dbReference>